<reference evidence="2 3" key="1">
    <citation type="journal article" date="2014" name="ISME J.">
        <title>Adaptation of an abundant Roseobacter RCA organism to pelagic systems revealed by genomic and transcriptomic analyses.</title>
        <authorList>
            <person name="Voget S."/>
            <person name="Wemheuer B."/>
            <person name="Brinkhoff T."/>
            <person name="Vollmers J."/>
            <person name="Dietrich S."/>
            <person name="Giebel H.A."/>
            <person name="Beardsley C."/>
            <person name="Sardemann C."/>
            <person name="Bakenhus I."/>
            <person name="Billerbeck S."/>
            <person name="Daniel R."/>
            <person name="Simon M."/>
        </authorList>
    </citation>
    <scope>NUCLEOTIDE SEQUENCE [LARGE SCALE GENOMIC DNA]</scope>
    <source>
        <strain evidence="2 3">RCA23</strain>
    </source>
</reference>
<comment type="similarity">
    <text evidence="1">Belongs to the methyltransferase superfamily. RsmJ family.</text>
</comment>
<gene>
    <name evidence="1" type="primary">rsmJ</name>
    <name evidence="2" type="ORF">RCA23_c27450</name>
</gene>
<evidence type="ECO:0000313" key="2">
    <source>
        <dbReference type="EMBL" id="AII88253.1"/>
    </source>
</evidence>
<dbReference type="AlphaFoldDB" id="A0AAN0RL36"/>
<comment type="subcellular location">
    <subcellularLocation>
        <location evidence="1">Cytoplasm</location>
    </subcellularLocation>
</comment>
<dbReference type="GeneID" id="93368530"/>
<proteinExistence type="inferred from homology"/>
<keyword evidence="3" id="KW-1185">Reference proteome</keyword>
<organism evidence="2 3">
    <name type="scientific">Planktomarina temperata RCA23</name>
    <dbReference type="NCBI Taxonomy" id="666509"/>
    <lineage>
        <taxon>Bacteria</taxon>
        <taxon>Pseudomonadati</taxon>
        <taxon>Pseudomonadota</taxon>
        <taxon>Alphaproteobacteria</taxon>
        <taxon>Rhodobacterales</taxon>
        <taxon>Paracoccaceae</taxon>
        <taxon>Planktomarina</taxon>
    </lineage>
</organism>
<dbReference type="SUPFAM" id="SSF53335">
    <property type="entry name" value="S-adenosyl-L-methionine-dependent methyltransferases"/>
    <property type="match status" value="1"/>
</dbReference>
<evidence type="ECO:0000313" key="3">
    <source>
        <dbReference type="Proteomes" id="UP000028680"/>
    </source>
</evidence>
<protein>
    <recommendedName>
        <fullName evidence="1">Ribosomal RNA small subunit methyltransferase J</fullName>
        <ecNumber evidence="1">2.1.1.242</ecNumber>
    </recommendedName>
    <alternativeName>
        <fullName evidence="1">16S rRNA m2G1516 methyltransferase</fullName>
    </alternativeName>
    <alternativeName>
        <fullName evidence="1">rRNA (guanine-N(2)-)-methyltransferase</fullName>
    </alternativeName>
</protein>
<name>A0AAN0RL36_9RHOB</name>
<dbReference type="CDD" id="cd02440">
    <property type="entry name" value="AdoMet_MTases"/>
    <property type="match status" value="1"/>
</dbReference>
<keyword evidence="1" id="KW-0698">rRNA processing</keyword>
<comment type="catalytic activity">
    <reaction evidence="1">
        <text>guanosine(1516) in 16S rRNA + S-adenosyl-L-methionine = N(2)-methylguanosine(1516) in 16S rRNA + S-adenosyl-L-homocysteine + H(+)</text>
        <dbReference type="Rhea" id="RHEA:43220"/>
        <dbReference type="Rhea" id="RHEA-COMP:10412"/>
        <dbReference type="Rhea" id="RHEA-COMP:10413"/>
        <dbReference type="ChEBI" id="CHEBI:15378"/>
        <dbReference type="ChEBI" id="CHEBI:57856"/>
        <dbReference type="ChEBI" id="CHEBI:59789"/>
        <dbReference type="ChEBI" id="CHEBI:74269"/>
        <dbReference type="ChEBI" id="CHEBI:74481"/>
        <dbReference type="EC" id="2.1.1.242"/>
    </reaction>
</comment>
<comment type="function">
    <text evidence="1">Specifically methylates the guanosine in position 1516 of 16S rRNA.</text>
</comment>
<dbReference type="EC" id="2.1.1.242" evidence="1"/>
<keyword evidence="1" id="KW-0949">S-adenosyl-L-methionine</keyword>
<dbReference type="KEGG" id="ptp:RCA23_c27450"/>
<dbReference type="Gene3D" id="3.40.50.150">
    <property type="entry name" value="Vaccinia Virus protein VP39"/>
    <property type="match status" value="1"/>
</dbReference>
<comment type="caution">
    <text evidence="1">Lacks conserved residue(s) required for the propagation of feature annotation.</text>
</comment>
<sequence length="208" mass="22413">MTPAEGALRVDFVTGAVAHRLRFGGGRGQDLAKAMGLRAGKTPKIVDATAGLGRDSFLLASLGAEVTMIERSDVMHGLLQDGMARARQEGGVFGEILSRMTLLHGDAKVLLPDLDAEAILIDPMHPPRKNSALVKRELRQVREIVGTDEDCEALMQVALRHARQRVVLKWPAKAAPMPGIKPCSHQILGKSTRYDVFMCSIGCEGPAV</sequence>
<dbReference type="GO" id="GO:0005737">
    <property type="term" value="C:cytoplasm"/>
    <property type="evidence" value="ECO:0007669"/>
    <property type="project" value="UniProtKB-SubCell"/>
</dbReference>
<feature type="binding site" evidence="1">
    <location>
        <begin position="54"/>
        <end position="55"/>
    </location>
    <ligand>
        <name>S-adenosyl-L-methionine</name>
        <dbReference type="ChEBI" id="CHEBI:59789"/>
    </ligand>
</feature>
<evidence type="ECO:0000256" key="1">
    <source>
        <dbReference type="HAMAP-Rule" id="MF_01523"/>
    </source>
</evidence>
<dbReference type="HAMAP" id="MF_01523">
    <property type="entry name" value="16SrRNA_methyltr_J"/>
    <property type="match status" value="1"/>
</dbReference>
<dbReference type="InterPro" id="IPR007536">
    <property type="entry name" value="16SrRNA_methylTrfase_J"/>
</dbReference>
<keyword evidence="1" id="KW-0489">Methyltransferase</keyword>
<keyword evidence="1" id="KW-0963">Cytoplasm</keyword>
<feature type="binding site" evidence="1">
    <location>
        <begin position="70"/>
        <end position="71"/>
    </location>
    <ligand>
        <name>S-adenosyl-L-methionine</name>
        <dbReference type="ChEBI" id="CHEBI:59789"/>
    </ligand>
</feature>
<dbReference type="Proteomes" id="UP000028680">
    <property type="component" value="Chromosome"/>
</dbReference>
<keyword evidence="1" id="KW-0808">Transferase</keyword>
<dbReference type="RefSeq" id="WP_044050834.1">
    <property type="nucleotide sequence ID" value="NZ_CP003984.1"/>
</dbReference>
<dbReference type="PANTHER" id="PTHR36112">
    <property type="entry name" value="RIBOSOMAL RNA SMALL SUBUNIT METHYLTRANSFERASE J"/>
    <property type="match status" value="1"/>
</dbReference>
<dbReference type="Pfam" id="PF04445">
    <property type="entry name" value="SAM_MT"/>
    <property type="match status" value="1"/>
</dbReference>
<dbReference type="PANTHER" id="PTHR36112:SF1">
    <property type="entry name" value="RIBOSOMAL RNA SMALL SUBUNIT METHYLTRANSFERASE J"/>
    <property type="match status" value="1"/>
</dbReference>
<dbReference type="InterPro" id="IPR029063">
    <property type="entry name" value="SAM-dependent_MTases_sf"/>
</dbReference>
<dbReference type="GO" id="GO:0008990">
    <property type="term" value="F:rRNA (guanine-N2-)-methyltransferase activity"/>
    <property type="evidence" value="ECO:0007669"/>
    <property type="project" value="UniProtKB-UniRule"/>
</dbReference>
<accession>A0AAN0RL36</accession>
<dbReference type="EMBL" id="CP003984">
    <property type="protein sequence ID" value="AII88253.1"/>
    <property type="molecule type" value="Genomic_DNA"/>
</dbReference>
<feature type="binding site" evidence="1">
    <location>
        <position position="122"/>
    </location>
    <ligand>
        <name>S-adenosyl-L-methionine</name>
        <dbReference type="ChEBI" id="CHEBI:59789"/>
    </ligand>
</feature>